<keyword evidence="1" id="KW-0732">Signal</keyword>
<sequence>MRPGAGTGRIVHIGRTQWAVKCFAALLLPAGTKSRSDSNNNSDQPEAISDLQQTLIKKAARRSESRKDLPEAGAGRVWRDVGGNACRCRGNYRSRLGGIRPALFSLGIRRRCTIHSLHDGAALWVARRVRHR</sequence>
<keyword evidence="2" id="KW-1185">Reference proteome</keyword>
<dbReference type="WBParaSite" id="PSAMB.scaffold2793size21254.g19123.t1">
    <property type="protein sequence ID" value="PSAMB.scaffold2793size21254.g19123.t1"/>
    <property type="gene ID" value="PSAMB.scaffold2793size21254.g19123"/>
</dbReference>
<feature type="signal peptide" evidence="1">
    <location>
        <begin position="1"/>
        <end position="34"/>
    </location>
</feature>
<dbReference type="AlphaFoldDB" id="A0A914W0V5"/>
<dbReference type="Proteomes" id="UP000887566">
    <property type="component" value="Unplaced"/>
</dbReference>
<evidence type="ECO:0000313" key="2">
    <source>
        <dbReference type="Proteomes" id="UP000887566"/>
    </source>
</evidence>
<evidence type="ECO:0000256" key="1">
    <source>
        <dbReference type="SAM" id="SignalP"/>
    </source>
</evidence>
<reference evidence="3" key="1">
    <citation type="submission" date="2022-11" db="UniProtKB">
        <authorList>
            <consortium name="WormBaseParasite"/>
        </authorList>
    </citation>
    <scope>IDENTIFICATION</scope>
</reference>
<name>A0A914W0V5_9BILA</name>
<protein>
    <submittedName>
        <fullName evidence="3">Uncharacterized protein</fullName>
    </submittedName>
</protein>
<proteinExistence type="predicted"/>
<accession>A0A914W0V5</accession>
<organism evidence="2 3">
    <name type="scientific">Plectus sambesii</name>
    <dbReference type="NCBI Taxonomy" id="2011161"/>
    <lineage>
        <taxon>Eukaryota</taxon>
        <taxon>Metazoa</taxon>
        <taxon>Ecdysozoa</taxon>
        <taxon>Nematoda</taxon>
        <taxon>Chromadorea</taxon>
        <taxon>Plectida</taxon>
        <taxon>Plectina</taxon>
        <taxon>Plectoidea</taxon>
        <taxon>Plectidae</taxon>
        <taxon>Plectus</taxon>
    </lineage>
</organism>
<evidence type="ECO:0000313" key="3">
    <source>
        <dbReference type="WBParaSite" id="PSAMB.scaffold2793size21254.g19123.t1"/>
    </source>
</evidence>
<feature type="chain" id="PRO_5038056534" evidence="1">
    <location>
        <begin position="35"/>
        <end position="132"/>
    </location>
</feature>